<dbReference type="Proteomes" id="UP000037020">
    <property type="component" value="Unassembled WGS sequence"/>
</dbReference>
<comment type="caution">
    <text evidence="2">The sequence shown here is derived from an EMBL/GenBank/DDBJ whole genome shotgun (WGS) entry which is preliminary data.</text>
</comment>
<reference evidence="2 3" key="1">
    <citation type="submission" date="2015-07" db="EMBL/GenBank/DDBJ databases">
        <authorList>
            <person name="Ju K.-S."/>
            <person name="Doroghazi J.R."/>
            <person name="Metcalf W.W."/>
        </authorList>
    </citation>
    <scope>NUCLEOTIDE SEQUENCE [LARGE SCALE GENOMIC DNA]</scope>
    <source>
        <strain evidence="2 3">NRRL B-3589</strain>
    </source>
</reference>
<gene>
    <name evidence="2" type="ORF">ADK38_30280</name>
</gene>
<keyword evidence="1" id="KW-0472">Membrane</keyword>
<proteinExistence type="predicted"/>
<keyword evidence="1" id="KW-1133">Transmembrane helix</keyword>
<keyword evidence="3" id="KW-1185">Reference proteome</keyword>
<keyword evidence="1" id="KW-0812">Transmembrane</keyword>
<evidence type="ECO:0000313" key="3">
    <source>
        <dbReference type="Proteomes" id="UP000037020"/>
    </source>
</evidence>
<accession>A0ABR5IZK3</accession>
<name>A0ABR5IZK3_9ACTN</name>
<evidence type="ECO:0000313" key="2">
    <source>
        <dbReference type="EMBL" id="KOG86570.1"/>
    </source>
</evidence>
<feature type="non-terminal residue" evidence="2">
    <location>
        <position position="110"/>
    </location>
</feature>
<feature type="non-terminal residue" evidence="2">
    <location>
        <position position="1"/>
    </location>
</feature>
<organism evidence="2 3">
    <name type="scientific">Streptomyces varsoviensis</name>
    <dbReference type="NCBI Taxonomy" id="67373"/>
    <lineage>
        <taxon>Bacteria</taxon>
        <taxon>Bacillati</taxon>
        <taxon>Actinomycetota</taxon>
        <taxon>Actinomycetes</taxon>
        <taxon>Kitasatosporales</taxon>
        <taxon>Streptomycetaceae</taxon>
        <taxon>Streptomyces</taxon>
    </lineage>
</organism>
<dbReference type="EMBL" id="LGUT01002744">
    <property type="protein sequence ID" value="KOG86570.1"/>
    <property type="molecule type" value="Genomic_DNA"/>
</dbReference>
<evidence type="ECO:0000256" key="1">
    <source>
        <dbReference type="SAM" id="Phobius"/>
    </source>
</evidence>
<protein>
    <submittedName>
        <fullName evidence="2">Uncharacterized protein</fullName>
    </submittedName>
</protein>
<sequence length="110" mass="11582">VGEGVPAQRARAVERLAAPLVTAVRGHLVTAVPDLTTVLRRNTLPNRGALPVNRLMPVQTMAALATVVTLAAFSVLPVLAAMGTVPAVLDRLRAVAARARHRPLCRGVRV</sequence>
<feature type="transmembrane region" description="Helical" evidence="1">
    <location>
        <begin position="61"/>
        <end position="89"/>
    </location>
</feature>